<keyword evidence="2" id="KW-1185">Reference proteome</keyword>
<name>A0A6A6A0P1_9PLEO</name>
<evidence type="ECO:0000313" key="1">
    <source>
        <dbReference type="EMBL" id="KAF2124268.1"/>
    </source>
</evidence>
<sequence length="131" mass="14766">MTRGILWVSSQIENRDALTPEKFCEWYEDTHVQEVLALPGFPSASRWQIVVPGSSSTDAQSTRPPWLTVFEMRDIAYKDSPAFQAVHNQVPPLELIQQVYAHVGFDIRFYEEVSCVEKPGVGSEPGQLLVS</sequence>
<proteinExistence type="predicted"/>
<organism evidence="1 2">
    <name type="scientific">Dothidotthia symphoricarpi CBS 119687</name>
    <dbReference type="NCBI Taxonomy" id="1392245"/>
    <lineage>
        <taxon>Eukaryota</taxon>
        <taxon>Fungi</taxon>
        <taxon>Dikarya</taxon>
        <taxon>Ascomycota</taxon>
        <taxon>Pezizomycotina</taxon>
        <taxon>Dothideomycetes</taxon>
        <taxon>Pleosporomycetidae</taxon>
        <taxon>Pleosporales</taxon>
        <taxon>Dothidotthiaceae</taxon>
        <taxon>Dothidotthia</taxon>
    </lineage>
</organism>
<reference evidence="1" key="1">
    <citation type="journal article" date="2020" name="Stud. Mycol.">
        <title>101 Dothideomycetes genomes: a test case for predicting lifestyles and emergence of pathogens.</title>
        <authorList>
            <person name="Haridas S."/>
            <person name="Albert R."/>
            <person name="Binder M."/>
            <person name="Bloem J."/>
            <person name="Labutti K."/>
            <person name="Salamov A."/>
            <person name="Andreopoulos B."/>
            <person name="Baker S."/>
            <person name="Barry K."/>
            <person name="Bills G."/>
            <person name="Bluhm B."/>
            <person name="Cannon C."/>
            <person name="Castanera R."/>
            <person name="Culley D."/>
            <person name="Daum C."/>
            <person name="Ezra D."/>
            <person name="Gonzalez J."/>
            <person name="Henrissat B."/>
            <person name="Kuo A."/>
            <person name="Liang C."/>
            <person name="Lipzen A."/>
            <person name="Lutzoni F."/>
            <person name="Magnuson J."/>
            <person name="Mondo S."/>
            <person name="Nolan M."/>
            <person name="Ohm R."/>
            <person name="Pangilinan J."/>
            <person name="Park H.-J."/>
            <person name="Ramirez L."/>
            <person name="Alfaro M."/>
            <person name="Sun H."/>
            <person name="Tritt A."/>
            <person name="Yoshinaga Y."/>
            <person name="Zwiers L.-H."/>
            <person name="Turgeon B."/>
            <person name="Goodwin S."/>
            <person name="Spatafora J."/>
            <person name="Crous P."/>
            <person name="Grigoriev I."/>
        </authorList>
    </citation>
    <scope>NUCLEOTIDE SEQUENCE</scope>
    <source>
        <strain evidence="1">CBS 119687</strain>
    </source>
</reference>
<evidence type="ECO:0008006" key="3">
    <source>
        <dbReference type="Google" id="ProtNLM"/>
    </source>
</evidence>
<dbReference type="OrthoDB" id="2851338at2759"/>
<dbReference type="EMBL" id="ML977520">
    <property type="protein sequence ID" value="KAF2124268.1"/>
    <property type="molecule type" value="Genomic_DNA"/>
</dbReference>
<dbReference type="Proteomes" id="UP000799771">
    <property type="component" value="Unassembled WGS sequence"/>
</dbReference>
<accession>A0A6A6A0P1</accession>
<dbReference type="SUPFAM" id="SSF54909">
    <property type="entry name" value="Dimeric alpha+beta barrel"/>
    <property type="match status" value="1"/>
</dbReference>
<gene>
    <name evidence="1" type="ORF">P153DRAFT_258663</name>
</gene>
<feature type="non-terminal residue" evidence="1">
    <location>
        <position position="131"/>
    </location>
</feature>
<dbReference type="InterPro" id="IPR011008">
    <property type="entry name" value="Dimeric_a/b-barrel"/>
</dbReference>
<dbReference type="GeneID" id="54403236"/>
<dbReference type="AlphaFoldDB" id="A0A6A6A0P1"/>
<evidence type="ECO:0000313" key="2">
    <source>
        <dbReference type="Proteomes" id="UP000799771"/>
    </source>
</evidence>
<protein>
    <recommendedName>
        <fullName evidence="3">EthD domain-containing protein</fullName>
    </recommendedName>
</protein>
<dbReference type="RefSeq" id="XP_033518661.1">
    <property type="nucleotide sequence ID" value="XM_033662804.1"/>
</dbReference>